<evidence type="ECO:0000256" key="2">
    <source>
        <dbReference type="ARBA" id="ARBA00008335"/>
    </source>
</evidence>
<feature type="transmembrane region" description="Helical" evidence="7">
    <location>
        <begin position="12"/>
        <end position="35"/>
    </location>
</feature>
<feature type="transmembrane region" description="Helical" evidence="7">
    <location>
        <begin position="247"/>
        <end position="265"/>
    </location>
</feature>
<evidence type="ECO:0000256" key="7">
    <source>
        <dbReference type="SAM" id="Phobius"/>
    </source>
</evidence>
<evidence type="ECO:0000256" key="1">
    <source>
        <dbReference type="ARBA" id="ARBA00004127"/>
    </source>
</evidence>
<feature type="transmembrane region" description="Helical" evidence="7">
    <location>
        <begin position="129"/>
        <end position="150"/>
    </location>
</feature>
<dbReference type="SUPFAM" id="SSF103473">
    <property type="entry name" value="MFS general substrate transporter"/>
    <property type="match status" value="1"/>
</dbReference>
<feature type="transmembrane region" description="Helical" evidence="7">
    <location>
        <begin position="277"/>
        <end position="294"/>
    </location>
</feature>
<dbReference type="AlphaFoldDB" id="A0AAU7ZKU8"/>
<dbReference type="GO" id="GO:0022857">
    <property type="term" value="F:transmembrane transporter activity"/>
    <property type="evidence" value="ECO:0007669"/>
    <property type="project" value="InterPro"/>
</dbReference>
<feature type="transmembrane region" description="Helical" evidence="7">
    <location>
        <begin position="327"/>
        <end position="346"/>
    </location>
</feature>
<evidence type="ECO:0000313" key="8">
    <source>
        <dbReference type="EMBL" id="XCB31702.1"/>
    </source>
</evidence>
<dbReference type="InterPro" id="IPR036259">
    <property type="entry name" value="MFS_trans_sf"/>
</dbReference>
<dbReference type="PANTHER" id="PTHR23514">
    <property type="entry name" value="BYPASS OF STOP CODON PROTEIN 6"/>
    <property type="match status" value="1"/>
</dbReference>
<feature type="transmembrane region" description="Helical" evidence="7">
    <location>
        <begin position="47"/>
        <end position="65"/>
    </location>
</feature>
<dbReference type="EMBL" id="CP132942">
    <property type="protein sequence ID" value="XCB31702.1"/>
    <property type="molecule type" value="Genomic_DNA"/>
</dbReference>
<dbReference type="KEGG" id="tpsc:RBB77_14735"/>
<proteinExistence type="inferred from homology"/>
<reference evidence="8" key="1">
    <citation type="submission" date="2023-08" db="EMBL/GenBank/DDBJ databases">
        <authorList>
            <person name="Messyasz A."/>
            <person name="Mannisto M.K."/>
            <person name="Kerkhof L.J."/>
            <person name="Haggblom M."/>
        </authorList>
    </citation>
    <scope>NUCLEOTIDE SEQUENCE</scope>
    <source>
        <strain evidence="8">X5P6</strain>
    </source>
</reference>
<evidence type="ECO:0000256" key="3">
    <source>
        <dbReference type="ARBA" id="ARBA00022448"/>
    </source>
</evidence>
<dbReference type="Gene3D" id="1.20.1250.20">
    <property type="entry name" value="MFS general substrate transporter like domains"/>
    <property type="match status" value="2"/>
</dbReference>
<feature type="transmembrane region" description="Helical" evidence="7">
    <location>
        <begin position="358"/>
        <end position="377"/>
    </location>
</feature>
<evidence type="ECO:0000256" key="5">
    <source>
        <dbReference type="ARBA" id="ARBA00022989"/>
    </source>
</evidence>
<dbReference type="GO" id="GO:0016020">
    <property type="term" value="C:membrane"/>
    <property type="evidence" value="ECO:0007669"/>
    <property type="project" value="TreeGrafter"/>
</dbReference>
<keyword evidence="5 7" id="KW-1133">Transmembrane helix</keyword>
<organism evidence="8">
    <name type="scientific">Tunturiibacter psychrotolerans</name>
    <dbReference type="NCBI Taxonomy" id="3069686"/>
    <lineage>
        <taxon>Bacteria</taxon>
        <taxon>Pseudomonadati</taxon>
        <taxon>Acidobacteriota</taxon>
        <taxon>Terriglobia</taxon>
        <taxon>Terriglobales</taxon>
        <taxon>Acidobacteriaceae</taxon>
        <taxon>Tunturiibacter</taxon>
    </lineage>
</organism>
<comment type="similarity">
    <text evidence="2">Belongs to the major facilitator superfamily.</text>
</comment>
<feature type="transmembrane region" description="Helical" evidence="7">
    <location>
        <begin position="72"/>
        <end position="91"/>
    </location>
</feature>
<keyword evidence="4 7" id="KW-0812">Transmembrane</keyword>
<reference evidence="8" key="2">
    <citation type="journal article" date="2024" name="Environ. Microbiol.">
        <title>Genome analysis and description of Tunturibacter gen. nov. expands the diversity of Terriglobia in tundra soils.</title>
        <authorList>
            <person name="Messyasz A."/>
            <person name="Mannisto M.K."/>
            <person name="Kerkhof L.J."/>
            <person name="Haggblom M.M."/>
        </authorList>
    </citation>
    <scope>NUCLEOTIDE SEQUENCE</scope>
    <source>
        <strain evidence="8">X5P6</strain>
    </source>
</reference>
<keyword evidence="3" id="KW-0813">Transport</keyword>
<dbReference type="Pfam" id="PF07690">
    <property type="entry name" value="MFS_1"/>
    <property type="match status" value="1"/>
</dbReference>
<gene>
    <name evidence="8" type="ORF">RBB77_14735</name>
</gene>
<protein>
    <submittedName>
        <fullName evidence="8">MFS transporter</fullName>
    </submittedName>
</protein>
<feature type="transmembrane region" description="Helical" evidence="7">
    <location>
        <begin position="97"/>
        <end position="117"/>
    </location>
</feature>
<keyword evidence="6 7" id="KW-0472">Membrane</keyword>
<evidence type="ECO:0000256" key="4">
    <source>
        <dbReference type="ARBA" id="ARBA00022692"/>
    </source>
</evidence>
<dbReference type="GO" id="GO:0012505">
    <property type="term" value="C:endomembrane system"/>
    <property type="evidence" value="ECO:0007669"/>
    <property type="project" value="UniProtKB-SubCell"/>
</dbReference>
<name>A0AAU7ZKU8_9BACT</name>
<evidence type="ECO:0000256" key="6">
    <source>
        <dbReference type="ARBA" id="ARBA00023136"/>
    </source>
</evidence>
<feature type="transmembrane region" description="Helical" evidence="7">
    <location>
        <begin position="156"/>
        <end position="174"/>
    </location>
</feature>
<feature type="transmembrane region" description="Helical" evidence="7">
    <location>
        <begin position="205"/>
        <end position="227"/>
    </location>
</feature>
<sequence length="385" mass="39799">MERRRTQAPSLGLMHFGLMLAGLGTALLGPILPLLAKEWGMLDSQSGLLMTAKFCGAFLGGVTVSRNLRQSLHVGLAAGFVGFGGFAVAPSMGLGSAGLFVGGFGLGQIITSVNILAGRRFTSHRGSALSLLNFSFSLGAMLSALLAAWLLPHFTLRGVLEGFAGLFVIGVLVLRVQMRGEGSPIEDPDAASAEAGPQTGLSGRVYLYFAGLLVLYGGLETCLSGWLTTFALRYGDKTLAVSEYTTLLLWMALTFGRLGASAVMLRVGEKTAQRGSLVLASAFTVALATAHSSVTIAGFAVLLGFSLAPFFPATFALLIAEKPTAREAGIVVAVSGLGAAALPWMMGVVSTKTGSLQLALALPFAAALGLLAMSLFAPQIRPIAD</sequence>
<dbReference type="InterPro" id="IPR051788">
    <property type="entry name" value="MFS_Transporter"/>
</dbReference>
<feature type="transmembrane region" description="Helical" evidence="7">
    <location>
        <begin position="300"/>
        <end position="320"/>
    </location>
</feature>
<dbReference type="RefSeq" id="WP_353062548.1">
    <property type="nucleotide sequence ID" value="NZ_CP132942.1"/>
</dbReference>
<comment type="subcellular location">
    <subcellularLocation>
        <location evidence="1">Endomembrane system</location>
        <topology evidence="1">Multi-pass membrane protein</topology>
    </subcellularLocation>
</comment>
<dbReference type="InterPro" id="IPR011701">
    <property type="entry name" value="MFS"/>
</dbReference>
<dbReference type="PANTHER" id="PTHR23514:SF3">
    <property type="entry name" value="BYPASS OF STOP CODON PROTEIN 6"/>
    <property type="match status" value="1"/>
</dbReference>
<accession>A0AAU7ZKU8</accession>